<dbReference type="InterPro" id="IPR036873">
    <property type="entry name" value="Rhodanese-like_dom_sf"/>
</dbReference>
<dbReference type="RefSeq" id="WP_006085491.1">
    <property type="nucleotide sequence ID" value="NC_009997.1"/>
</dbReference>
<dbReference type="Gene3D" id="3.40.250.10">
    <property type="entry name" value="Rhodanese-like domain"/>
    <property type="match status" value="1"/>
</dbReference>
<dbReference type="SUPFAM" id="SSF52821">
    <property type="entry name" value="Rhodanese/Cell cycle control phosphatase"/>
    <property type="match status" value="1"/>
</dbReference>
<dbReference type="GeneID" id="11772957"/>
<dbReference type="PROSITE" id="PS50206">
    <property type="entry name" value="RHODANESE_3"/>
    <property type="match status" value="1"/>
</dbReference>
<dbReference type="KEGG" id="sbn:Sbal195_2872"/>
<dbReference type="CDD" id="cd00158">
    <property type="entry name" value="RHOD"/>
    <property type="match status" value="1"/>
</dbReference>
<dbReference type="PANTHER" id="PTHR45431">
    <property type="entry name" value="RHODANESE-LIKE DOMAIN-CONTAINING PROTEIN 15, CHLOROPLASTIC"/>
    <property type="match status" value="1"/>
</dbReference>
<accession>A9KTY3</accession>
<evidence type="ECO:0000259" key="1">
    <source>
        <dbReference type="PROSITE" id="PS50206"/>
    </source>
</evidence>
<dbReference type="HOGENOM" id="CLU_089574_1_1_6"/>
<dbReference type="SMART" id="SM00450">
    <property type="entry name" value="RHOD"/>
    <property type="match status" value="1"/>
</dbReference>
<dbReference type="InterPro" id="IPR001763">
    <property type="entry name" value="Rhodanese-like_dom"/>
</dbReference>
<name>A9KTY3_SHEB9</name>
<protein>
    <submittedName>
        <fullName evidence="2">Rhodanese domain protein</fullName>
    </submittedName>
</protein>
<evidence type="ECO:0000313" key="2">
    <source>
        <dbReference type="EMBL" id="ABX50038.1"/>
    </source>
</evidence>
<feature type="domain" description="Rhodanese" evidence="1">
    <location>
        <begin position="54"/>
        <end position="143"/>
    </location>
</feature>
<dbReference type="Pfam" id="PF00581">
    <property type="entry name" value="Rhodanese"/>
    <property type="match status" value="1"/>
</dbReference>
<dbReference type="EMBL" id="CP000891">
    <property type="protein sequence ID" value="ABX50038.1"/>
    <property type="molecule type" value="Genomic_DNA"/>
</dbReference>
<dbReference type="AlphaFoldDB" id="A9KTY3"/>
<gene>
    <name evidence="2" type="ordered locus">Sbal195_2872</name>
</gene>
<dbReference type="Proteomes" id="UP000000770">
    <property type="component" value="Chromosome"/>
</dbReference>
<dbReference type="FunFam" id="3.40.250.10:FF:000049">
    <property type="entry name" value="Phage shock protein E"/>
    <property type="match status" value="1"/>
</dbReference>
<proteinExistence type="predicted"/>
<dbReference type="InterPro" id="IPR052367">
    <property type="entry name" value="Thiosulfate_ST/Rhodanese-like"/>
</dbReference>
<organism evidence="2 3">
    <name type="scientific">Shewanella baltica (strain OS195)</name>
    <dbReference type="NCBI Taxonomy" id="399599"/>
    <lineage>
        <taxon>Bacteria</taxon>
        <taxon>Pseudomonadati</taxon>
        <taxon>Pseudomonadota</taxon>
        <taxon>Gammaproteobacteria</taxon>
        <taxon>Alteromonadales</taxon>
        <taxon>Shewanellaceae</taxon>
        <taxon>Shewanella</taxon>
    </lineage>
</organism>
<evidence type="ECO:0000313" key="3">
    <source>
        <dbReference type="Proteomes" id="UP000000770"/>
    </source>
</evidence>
<sequence length="143" mass="15415" precursor="true">MTHNLVIRGQSLMRLALLSLQSLVLMPLLLMPLLLMPMMASATNQDPVIAWDKIAAGAMVLDVRTPEEFAEGHLANAVNIPFEQVAEEFAKRGIAKDAPVVLYCRSGRRSSVATEALVAAGYTQTYNGGGYSTLVEAQKTPAK</sequence>
<dbReference type="PANTHER" id="PTHR45431:SF3">
    <property type="entry name" value="RHODANESE-LIKE DOMAIN-CONTAINING PROTEIN 15, CHLOROPLASTIC"/>
    <property type="match status" value="1"/>
</dbReference>
<reference evidence="2 3" key="1">
    <citation type="submission" date="2007-11" db="EMBL/GenBank/DDBJ databases">
        <title>Complete sequence of chromosome of Shewanella baltica OS195.</title>
        <authorList>
            <consortium name="US DOE Joint Genome Institute"/>
            <person name="Copeland A."/>
            <person name="Lucas S."/>
            <person name="Lapidus A."/>
            <person name="Barry K."/>
            <person name="Glavina del Rio T."/>
            <person name="Dalin E."/>
            <person name="Tice H."/>
            <person name="Pitluck S."/>
            <person name="Chain P."/>
            <person name="Malfatti S."/>
            <person name="Shin M."/>
            <person name="Vergez L."/>
            <person name="Schmutz J."/>
            <person name="Larimer F."/>
            <person name="Land M."/>
            <person name="Hauser L."/>
            <person name="Kyrpides N."/>
            <person name="Kim E."/>
            <person name="Brettar I."/>
            <person name="Rodrigues J."/>
            <person name="Konstantinidis K."/>
            <person name="Klappenbach J."/>
            <person name="Hofle M."/>
            <person name="Tiedje J."/>
            <person name="Richardson P."/>
        </authorList>
    </citation>
    <scope>NUCLEOTIDE SEQUENCE [LARGE SCALE GENOMIC DNA]</scope>
    <source>
        <strain evidence="2 3">OS195</strain>
    </source>
</reference>